<evidence type="ECO:0000313" key="1">
    <source>
        <dbReference type="EMBL" id="MED6210319.1"/>
    </source>
</evidence>
<organism evidence="1 2">
    <name type="scientific">Stylosanthes scabra</name>
    <dbReference type="NCBI Taxonomy" id="79078"/>
    <lineage>
        <taxon>Eukaryota</taxon>
        <taxon>Viridiplantae</taxon>
        <taxon>Streptophyta</taxon>
        <taxon>Embryophyta</taxon>
        <taxon>Tracheophyta</taxon>
        <taxon>Spermatophyta</taxon>
        <taxon>Magnoliopsida</taxon>
        <taxon>eudicotyledons</taxon>
        <taxon>Gunneridae</taxon>
        <taxon>Pentapetalae</taxon>
        <taxon>rosids</taxon>
        <taxon>fabids</taxon>
        <taxon>Fabales</taxon>
        <taxon>Fabaceae</taxon>
        <taxon>Papilionoideae</taxon>
        <taxon>50 kb inversion clade</taxon>
        <taxon>dalbergioids sensu lato</taxon>
        <taxon>Dalbergieae</taxon>
        <taxon>Pterocarpus clade</taxon>
        <taxon>Stylosanthes</taxon>
    </lineage>
</organism>
<reference evidence="1 2" key="1">
    <citation type="journal article" date="2023" name="Plants (Basel)">
        <title>Bridging the Gap: Combining Genomics and Transcriptomics Approaches to Understand Stylosanthes scabra, an Orphan Legume from the Brazilian Caatinga.</title>
        <authorList>
            <person name="Ferreira-Neto J.R.C."/>
            <person name="da Silva M.D."/>
            <person name="Binneck E."/>
            <person name="de Melo N.F."/>
            <person name="da Silva R.H."/>
            <person name="de Melo A.L.T.M."/>
            <person name="Pandolfi V."/>
            <person name="Bustamante F.O."/>
            <person name="Brasileiro-Vidal A.C."/>
            <person name="Benko-Iseppon A.M."/>
        </authorList>
    </citation>
    <scope>NUCLEOTIDE SEQUENCE [LARGE SCALE GENOMIC DNA]</scope>
    <source>
        <tissue evidence="1">Leaves</tissue>
    </source>
</reference>
<accession>A0ABU6YJH6</accession>
<evidence type="ECO:0008006" key="3">
    <source>
        <dbReference type="Google" id="ProtNLM"/>
    </source>
</evidence>
<keyword evidence="2" id="KW-1185">Reference proteome</keyword>
<name>A0ABU6YJH6_9FABA</name>
<proteinExistence type="predicted"/>
<gene>
    <name evidence="1" type="ORF">PIB30_063019</name>
</gene>
<dbReference type="EMBL" id="JASCZI010242249">
    <property type="protein sequence ID" value="MED6210319.1"/>
    <property type="molecule type" value="Genomic_DNA"/>
</dbReference>
<dbReference type="PANTHER" id="PTHR46033:SF8">
    <property type="entry name" value="PROTEIN MAINTENANCE OF MERISTEMS-LIKE"/>
    <property type="match status" value="1"/>
</dbReference>
<comment type="caution">
    <text evidence="1">The sequence shown here is derived from an EMBL/GenBank/DDBJ whole genome shotgun (WGS) entry which is preliminary data.</text>
</comment>
<dbReference type="InterPro" id="IPR044824">
    <property type="entry name" value="MAIN-like"/>
</dbReference>
<sequence length="197" mass="22815">MGRGHYHVTGCSLPPWSPHRWGPCWRLCERFPAVVWAIDMGDGRGFVGARPPLRGGGKNEYAAIKTTWLRDRVRHTPTDGPSDVLRQYARCYILLMIGCWLFSDKSDNMVSVRWVPLLENFESCKKLSWGLARFRQWCLPQRNVVMLNGLRQDNRDKHDRRMIAARANLDRVGLAQFVCTPYDDPAWDALRPAWFTI</sequence>
<evidence type="ECO:0000313" key="2">
    <source>
        <dbReference type="Proteomes" id="UP001341840"/>
    </source>
</evidence>
<dbReference type="PANTHER" id="PTHR46033">
    <property type="entry name" value="PROTEIN MAIN-LIKE 2"/>
    <property type="match status" value="1"/>
</dbReference>
<protein>
    <recommendedName>
        <fullName evidence="3">Aminotransferase-like plant mobile domain-containing protein</fullName>
    </recommendedName>
</protein>
<dbReference type="Proteomes" id="UP001341840">
    <property type="component" value="Unassembled WGS sequence"/>
</dbReference>